<dbReference type="InterPro" id="IPR001849">
    <property type="entry name" value="PH_domain"/>
</dbReference>
<evidence type="ECO:0000259" key="9">
    <source>
        <dbReference type="PROSITE" id="PS51456"/>
    </source>
</evidence>
<comment type="caution">
    <text evidence="10">The sequence shown here is derived from an EMBL/GenBank/DDBJ whole genome shotgun (WGS) entry which is preliminary data.</text>
</comment>
<evidence type="ECO:0000256" key="2">
    <source>
        <dbReference type="ARBA" id="ARBA00022840"/>
    </source>
</evidence>
<proteinExistence type="inferred from homology"/>
<evidence type="ECO:0000256" key="5">
    <source>
        <dbReference type="ARBA" id="ARBA00023203"/>
    </source>
</evidence>
<dbReference type="SMART" id="SM00233">
    <property type="entry name" value="PH"/>
    <property type="match status" value="1"/>
</dbReference>
<feature type="domain" description="PH" evidence="8">
    <location>
        <begin position="1517"/>
        <end position="1614"/>
    </location>
</feature>
<comment type="similarity">
    <text evidence="6">Belongs to the TRAFAC class myosin-kinesin ATPase superfamily. Myosin family.</text>
</comment>
<dbReference type="PROSITE" id="PS50003">
    <property type="entry name" value="PH_DOMAIN"/>
    <property type="match status" value="1"/>
</dbReference>
<dbReference type="PROSITE" id="PS51456">
    <property type="entry name" value="MYOSIN_MOTOR"/>
    <property type="match status" value="1"/>
</dbReference>
<reference evidence="10 11" key="1">
    <citation type="submission" date="2024-03" db="EMBL/GenBank/DDBJ databases">
        <title>Aureococcus anophagefferens CCMP1851 and Kratosvirus quantuckense: Draft genome of a second virus-susceptible host strain in the model system.</title>
        <authorList>
            <person name="Chase E."/>
            <person name="Truchon A.R."/>
            <person name="Schepens W."/>
            <person name="Wilhelm S.W."/>
        </authorList>
    </citation>
    <scope>NUCLEOTIDE SEQUENCE [LARGE SCALE GENOMIC DNA]</scope>
    <source>
        <strain evidence="10 11">CCMP1851</strain>
    </source>
</reference>
<sequence length="1640" mass="176733">MEDVSLSAKRAFQAQSTRMMIAARLNSSLEAGEASAKFWIPADDPVDLWRLVDITALDGDGNATLAGAPEGEEPETVVVSVAQPWDESHDKDLRDVCEMADLHQAPLLAMLRRRWKAGHIYTAAGNVLCSINPYRDLGGDVYDIPETLEAMVDTFGGAEGEPHLFRWAHVAYDALWKAEGAATNQAIICNGESGAGKTMASTLIVTYLAQLSRGVFDGAGGGGDHWDVTALLATTPVLEAFGNAKTAMNDNSSRFGKFLLLEYEDKVLVGAQVEDFLLEKSRVTKCGPGERNYHTFYQLCGLGGAAGETYGVASADRHHYLNQHELVVPGVDDVAEAGDAAEAFAALGQGEAIAWLRRVCAGLVRLGDVDFEDVFDDSAEESKILESSEAALADAARALQVAAGDLDGASLRGALHHRSIVVAGSRKRIPFTAAQARNARDALAKALYEKLFDHVVRLCNGALAPEAAAVSRGGGDSDSDEEGPSAAEVEASAARAFVGILDIYGFEIMASNSLDQLLINFANETLQVAFNEQVLVAEGERYREEGIACPAIDLADSQQCLDLIKAPPCGVLVLLDEQVKLGQRGSDMNFLACVDKANKDHPFYAKSRTNPDKFVVRHYAGDVAYTAHGFLTRNVDPLSGDAAECLRSSKDGVLAAWYPAAGGGEEARQAQRRALSESTSKKFREQMAALSEELDECEKHYVRCIRPNGSKDRNVFDMDMVLRQLRFFGLLDIVKIRRLGYPEQSDPATFWKSYWQLIPESVGDHKWHAFERLLPATVLASGGLHGAYEAARPPTAAWADWDAKREPLLKRIEALEAARTKAAGFNEAAKVAALAADLEAVKAKLRDEHGECRPPDVAEACVMLCTMLLDDGEFAVGTKSGQLFTKLGVTRRLDEMLALAMGLEAATSEERAAQLSALASDRVDAEEKASSVLQSISRGRKQVADAKEAAERAALKVEVDDAAFLHTEAADGARGDAIALSAADSRDALVAAAALASADALLAVYEASVHEGLHAWLSRASRAHGKRRDAVVAEAAKVGGAKVGAAVDAARDALAAAEAQVAVGDDEATHAVEAAEAAVRRGGLVRDDGEDARAQRPRGGEAEAGRASSPGAARARRRARAAGARRGRSRRRTRARAGGLAEARALFAVAERASDKVDALARAVEEKTRGAFAATKMETKFRARHAHRAYARRNEPMQLQRAYAHRKAAAKKLEAVSRGLRRRQSLQVKKASALVLETAMRGKAARAQFARRQRAATRLQAWWRCVDERGAYHFVLDLTKKWASVIRDAHPRARDGAIHEFVVLHTIVLWHKYTQAGRVGEFIGSRKLHMVVSNKGNVYFCDGGVSTFAPDCTPALQRAFLLEKSGAKSSVTVDDSSTVVDPSSLPSGREHPLVITAAGGAPAAAAPCVFRFKHKQGFKSSNMHLTDLCGTFNRWVTLKMVFDQRAWDSFTPKKTARLNLDVSVANLPVDAYGFLYKKPFKRQTRDLANAPPEPPPADAPSPATAAKRTKSATRRASAALEGTKVAKEEKSRFFILQGGMLRYFKHEADDVPKGQLCLPERGPAHGRAAATVAPGPEDGQFVVKTPELPEGLVVRGNDAADAAAWMDAIAAAAATDLAKKQDRIKRKETIMALYGFRANM</sequence>
<evidence type="ECO:0000256" key="7">
    <source>
        <dbReference type="SAM" id="MobiDB-lite"/>
    </source>
</evidence>
<dbReference type="Pfam" id="PF00063">
    <property type="entry name" value="Myosin_head"/>
    <property type="match status" value="1"/>
</dbReference>
<evidence type="ECO:0000256" key="4">
    <source>
        <dbReference type="ARBA" id="ARBA00023175"/>
    </source>
</evidence>
<dbReference type="Gene3D" id="1.20.58.530">
    <property type="match status" value="1"/>
</dbReference>
<keyword evidence="11" id="KW-1185">Reference proteome</keyword>
<dbReference type="PRINTS" id="PR00193">
    <property type="entry name" value="MYOSINHEAVY"/>
</dbReference>
<dbReference type="CDD" id="cd00124">
    <property type="entry name" value="MYSc"/>
    <property type="match status" value="1"/>
</dbReference>
<dbReference type="PANTHER" id="PTHR13140:SF706">
    <property type="entry name" value="DILUTE CLASS UNCONVENTIONAL MYOSIN, ISOFORM C"/>
    <property type="match status" value="1"/>
</dbReference>
<evidence type="ECO:0000313" key="10">
    <source>
        <dbReference type="EMBL" id="KAK7248760.1"/>
    </source>
</evidence>
<dbReference type="PROSITE" id="PS50096">
    <property type="entry name" value="IQ"/>
    <property type="match status" value="1"/>
</dbReference>
<keyword evidence="2 6" id="KW-0067">ATP-binding</keyword>
<protein>
    <submittedName>
        <fullName evidence="10">Microtubule motor protein</fullName>
    </submittedName>
</protein>
<dbReference type="SUPFAM" id="SSF52540">
    <property type="entry name" value="P-loop containing nucleoside triphosphate hydrolases"/>
    <property type="match status" value="1"/>
</dbReference>
<evidence type="ECO:0000313" key="11">
    <source>
        <dbReference type="Proteomes" id="UP001363151"/>
    </source>
</evidence>
<keyword evidence="1 6" id="KW-0547">Nucleotide-binding</keyword>
<dbReference type="Gene3D" id="1.20.120.720">
    <property type="entry name" value="Myosin VI head, motor domain, U50 subdomain"/>
    <property type="match status" value="1"/>
</dbReference>
<dbReference type="Gene3D" id="3.40.850.10">
    <property type="entry name" value="Kinesin motor domain"/>
    <property type="match status" value="1"/>
</dbReference>
<evidence type="ECO:0000256" key="1">
    <source>
        <dbReference type="ARBA" id="ARBA00022741"/>
    </source>
</evidence>
<keyword evidence="3 6" id="KW-0518">Myosin</keyword>
<dbReference type="InterPro" id="IPR036961">
    <property type="entry name" value="Kinesin_motor_dom_sf"/>
</dbReference>
<dbReference type="EMBL" id="JBBJCI010000086">
    <property type="protein sequence ID" value="KAK7248760.1"/>
    <property type="molecule type" value="Genomic_DNA"/>
</dbReference>
<keyword evidence="5 6" id="KW-0009">Actin-binding</keyword>
<dbReference type="SMART" id="SM00242">
    <property type="entry name" value="MYSc"/>
    <property type="match status" value="1"/>
</dbReference>
<feature type="region of interest" description="Actin-binding" evidence="6">
    <location>
        <begin position="687"/>
        <end position="709"/>
    </location>
</feature>
<feature type="region of interest" description="Disordered" evidence="7">
    <location>
        <begin position="1485"/>
        <end position="1523"/>
    </location>
</feature>
<organism evidence="10 11">
    <name type="scientific">Aureococcus anophagefferens</name>
    <name type="common">Harmful bloom alga</name>
    <dbReference type="NCBI Taxonomy" id="44056"/>
    <lineage>
        <taxon>Eukaryota</taxon>
        <taxon>Sar</taxon>
        <taxon>Stramenopiles</taxon>
        <taxon>Ochrophyta</taxon>
        <taxon>Pelagophyceae</taxon>
        <taxon>Pelagomonadales</taxon>
        <taxon>Pelagomonadaceae</taxon>
        <taxon>Aureococcus</taxon>
    </lineage>
</organism>
<dbReference type="InterPro" id="IPR001609">
    <property type="entry name" value="Myosin_head_motor_dom-like"/>
</dbReference>
<dbReference type="PANTHER" id="PTHR13140">
    <property type="entry name" value="MYOSIN"/>
    <property type="match status" value="1"/>
</dbReference>
<evidence type="ECO:0000256" key="3">
    <source>
        <dbReference type="ARBA" id="ARBA00023123"/>
    </source>
</evidence>
<feature type="compositionally biased region" description="Basic and acidic residues" evidence="7">
    <location>
        <begin position="1084"/>
        <end position="1104"/>
    </location>
</feature>
<dbReference type="InterPro" id="IPR027417">
    <property type="entry name" value="P-loop_NTPase"/>
</dbReference>
<accession>A0ABR1G616</accession>
<feature type="domain" description="Myosin motor" evidence="9">
    <location>
        <begin position="91"/>
        <end position="742"/>
    </location>
</feature>
<dbReference type="InterPro" id="IPR011993">
    <property type="entry name" value="PH-like_dom_sf"/>
</dbReference>
<keyword evidence="4 6" id="KW-0505">Motor protein</keyword>
<evidence type="ECO:0000259" key="8">
    <source>
        <dbReference type="PROSITE" id="PS50003"/>
    </source>
</evidence>
<evidence type="ECO:0000256" key="6">
    <source>
        <dbReference type="PROSITE-ProRule" id="PRU00782"/>
    </source>
</evidence>
<name>A0ABR1G616_AURAN</name>
<feature type="region of interest" description="Disordered" evidence="7">
    <location>
        <begin position="1083"/>
        <end position="1137"/>
    </location>
</feature>
<dbReference type="Gene3D" id="2.30.29.30">
    <property type="entry name" value="Pleckstrin-homology domain (PH domain)/Phosphotyrosine-binding domain (PTB)"/>
    <property type="match status" value="1"/>
</dbReference>
<dbReference type="Proteomes" id="UP001363151">
    <property type="component" value="Unassembled WGS sequence"/>
</dbReference>
<feature type="binding site" evidence="6">
    <location>
        <begin position="191"/>
        <end position="198"/>
    </location>
    <ligand>
        <name>ATP</name>
        <dbReference type="ChEBI" id="CHEBI:30616"/>
    </ligand>
</feature>
<gene>
    <name evidence="10" type="primary">MYO1D</name>
    <name evidence="10" type="ORF">SO694_00041034</name>
</gene>
<dbReference type="SUPFAM" id="SSF50729">
    <property type="entry name" value="PH domain-like"/>
    <property type="match status" value="1"/>
</dbReference>
<dbReference type="Gene3D" id="1.10.10.820">
    <property type="match status" value="1"/>
</dbReference>
<feature type="compositionally biased region" description="Basic residues" evidence="7">
    <location>
        <begin position="1114"/>
        <end position="1135"/>
    </location>
</feature>